<evidence type="ECO:0000313" key="2">
    <source>
        <dbReference type="Proteomes" id="UP000288805"/>
    </source>
</evidence>
<sequence length="59" mass="6467">MEDHSFVVSKAEKGGFINGFKVDGRGGEGMVGYYRGEIPKEIDLLDEATLVLGRKISSY</sequence>
<comment type="caution">
    <text evidence="1">The sequence shown here is derived from an EMBL/GenBank/DDBJ whole genome shotgun (WGS) entry which is preliminary data.</text>
</comment>
<proteinExistence type="predicted"/>
<dbReference type="Proteomes" id="UP000288805">
    <property type="component" value="Unassembled WGS sequence"/>
</dbReference>
<evidence type="ECO:0000313" key="1">
    <source>
        <dbReference type="EMBL" id="RVX15652.1"/>
    </source>
</evidence>
<protein>
    <submittedName>
        <fullName evidence="1">Uncharacterized protein</fullName>
    </submittedName>
</protein>
<dbReference type="EMBL" id="QGNW01000018">
    <property type="protein sequence ID" value="RVX15652.1"/>
    <property type="molecule type" value="Genomic_DNA"/>
</dbReference>
<reference evidence="1 2" key="1">
    <citation type="journal article" date="2018" name="PLoS Genet.">
        <title>Population sequencing reveals clonal diversity and ancestral inbreeding in the grapevine cultivar Chardonnay.</title>
        <authorList>
            <person name="Roach M.J."/>
            <person name="Johnson D.L."/>
            <person name="Bohlmann J."/>
            <person name="van Vuuren H.J."/>
            <person name="Jones S.J."/>
            <person name="Pretorius I.S."/>
            <person name="Schmidt S.A."/>
            <person name="Borneman A.R."/>
        </authorList>
    </citation>
    <scope>NUCLEOTIDE SEQUENCE [LARGE SCALE GENOMIC DNA]</scope>
    <source>
        <strain evidence="2">cv. Chardonnay</strain>
        <tissue evidence="1">Leaf</tissue>
    </source>
</reference>
<gene>
    <name evidence="1" type="ORF">CK203_009151</name>
</gene>
<accession>A0A438K348</accession>
<organism evidence="1 2">
    <name type="scientific">Vitis vinifera</name>
    <name type="common">Grape</name>
    <dbReference type="NCBI Taxonomy" id="29760"/>
    <lineage>
        <taxon>Eukaryota</taxon>
        <taxon>Viridiplantae</taxon>
        <taxon>Streptophyta</taxon>
        <taxon>Embryophyta</taxon>
        <taxon>Tracheophyta</taxon>
        <taxon>Spermatophyta</taxon>
        <taxon>Magnoliopsida</taxon>
        <taxon>eudicotyledons</taxon>
        <taxon>Gunneridae</taxon>
        <taxon>Pentapetalae</taxon>
        <taxon>rosids</taxon>
        <taxon>Vitales</taxon>
        <taxon>Vitaceae</taxon>
        <taxon>Viteae</taxon>
        <taxon>Vitis</taxon>
    </lineage>
</organism>
<name>A0A438K348_VITVI</name>
<dbReference type="AlphaFoldDB" id="A0A438K348"/>